<dbReference type="OMA" id="YTDYIPL"/>
<comment type="cofactor">
    <cofactor evidence="1 9">
        <name>heme</name>
        <dbReference type="ChEBI" id="CHEBI:30413"/>
    </cofactor>
</comment>
<evidence type="ECO:0000256" key="2">
    <source>
        <dbReference type="ARBA" id="ARBA00005179"/>
    </source>
</evidence>
<dbReference type="CDD" id="cd11065">
    <property type="entry name" value="CYP64-like"/>
    <property type="match status" value="1"/>
</dbReference>
<comment type="similarity">
    <text evidence="3 10">Belongs to the cytochrome P450 family.</text>
</comment>
<dbReference type="PRINTS" id="PR00385">
    <property type="entry name" value="P450"/>
</dbReference>
<dbReference type="Pfam" id="PF00067">
    <property type="entry name" value="p450"/>
    <property type="match status" value="1"/>
</dbReference>
<protein>
    <submittedName>
        <fullName evidence="11">PAH-inducible cytochrome P450 monooxygenase PC-PAH 3</fullName>
    </submittedName>
</protein>
<dbReference type="InterPro" id="IPR002401">
    <property type="entry name" value="Cyt_P450_E_grp-I"/>
</dbReference>
<name>A0A5M3MR75_CONPW</name>
<evidence type="ECO:0000256" key="8">
    <source>
        <dbReference type="ARBA" id="ARBA00023033"/>
    </source>
</evidence>
<evidence type="ECO:0000256" key="4">
    <source>
        <dbReference type="ARBA" id="ARBA00022617"/>
    </source>
</evidence>
<keyword evidence="7 9" id="KW-0408">Iron</keyword>
<comment type="pathway">
    <text evidence="2">Secondary metabolite biosynthesis.</text>
</comment>
<evidence type="ECO:0000313" key="11">
    <source>
        <dbReference type="EMBL" id="EIW81682.1"/>
    </source>
</evidence>
<keyword evidence="8 10" id="KW-0503">Monooxygenase</keyword>
<evidence type="ECO:0000256" key="7">
    <source>
        <dbReference type="ARBA" id="ARBA00023004"/>
    </source>
</evidence>
<reference evidence="12" key="1">
    <citation type="journal article" date="2012" name="Science">
        <title>The Paleozoic origin of enzymatic lignin decomposition reconstructed from 31 fungal genomes.</title>
        <authorList>
            <person name="Floudas D."/>
            <person name="Binder M."/>
            <person name="Riley R."/>
            <person name="Barry K."/>
            <person name="Blanchette R.A."/>
            <person name="Henrissat B."/>
            <person name="Martinez A.T."/>
            <person name="Otillar R."/>
            <person name="Spatafora J.W."/>
            <person name="Yadav J.S."/>
            <person name="Aerts A."/>
            <person name="Benoit I."/>
            <person name="Boyd A."/>
            <person name="Carlson A."/>
            <person name="Copeland A."/>
            <person name="Coutinho P.M."/>
            <person name="de Vries R.P."/>
            <person name="Ferreira P."/>
            <person name="Findley K."/>
            <person name="Foster B."/>
            <person name="Gaskell J."/>
            <person name="Glotzer D."/>
            <person name="Gorecki P."/>
            <person name="Heitman J."/>
            <person name="Hesse C."/>
            <person name="Hori C."/>
            <person name="Igarashi K."/>
            <person name="Jurgens J.A."/>
            <person name="Kallen N."/>
            <person name="Kersten P."/>
            <person name="Kohler A."/>
            <person name="Kuees U."/>
            <person name="Kumar T.K.A."/>
            <person name="Kuo A."/>
            <person name="LaButti K."/>
            <person name="Larrondo L.F."/>
            <person name="Lindquist E."/>
            <person name="Ling A."/>
            <person name="Lombard V."/>
            <person name="Lucas S."/>
            <person name="Lundell T."/>
            <person name="Martin R."/>
            <person name="McLaughlin D.J."/>
            <person name="Morgenstern I."/>
            <person name="Morin E."/>
            <person name="Murat C."/>
            <person name="Nagy L.G."/>
            <person name="Nolan M."/>
            <person name="Ohm R.A."/>
            <person name="Patyshakuliyeva A."/>
            <person name="Rokas A."/>
            <person name="Ruiz-Duenas F.J."/>
            <person name="Sabat G."/>
            <person name="Salamov A."/>
            <person name="Samejima M."/>
            <person name="Schmutz J."/>
            <person name="Slot J.C."/>
            <person name="St John F."/>
            <person name="Stenlid J."/>
            <person name="Sun H."/>
            <person name="Sun S."/>
            <person name="Syed K."/>
            <person name="Tsang A."/>
            <person name="Wiebenga A."/>
            <person name="Young D."/>
            <person name="Pisabarro A."/>
            <person name="Eastwood D.C."/>
            <person name="Martin F."/>
            <person name="Cullen D."/>
            <person name="Grigoriev I.V."/>
            <person name="Hibbett D.S."/>
        </authorList>
    </citation>
    <scope>NUCLEOTIDE SEQUENCE [LARGE SCALE GENOMIC DNA]</scope>
    <source>
        <strain evidence="12">RWD-64-598 SS2</strain>
    </source>
</reference>
<dbReference type="GO" id="GO:0016705">
    <property type="term" value="F:oxidoreductase activity, acting on paired donors, with incorporation or reduction of molecular oxygen"/>
    <property type="evidence" value="ECO:0007669"/>
    <property type="project" value="InterPro"/>
</dbReference>
<dbReference type="InterPro" id="IPR001128">
    <property type="entry name" value="Cyt_P450"/>
</dbReference>
<evidence type="ECO:0000313" key="12">
    <source>
        <dbReference type="Proteomes" id="UP000053558"/>
    </source>
</evidence>
<dbReference type="OrthoDB" id="2789670at2759"/>
<dbReference type="InterPro" id="IPR050364">
    <property type="entry name" value="Cytochrome_P450_fung"/>
</dbReference>
<accession>A0A5M3MR75</accession>
<comment type="caution">
    <text evidence="11">The sequence shown here is derived from an EMBL/GenBank/DDBJ whole genome shotgun (WGS) entry which is preliminary data.</text>
</comment>
<evidence type="ECO:0000256" key="9">
    <source>
        <dbReference type="PIRSR" id="PIRSR602401-1"/>
    </source>
</evidence>
<keyword evidence="12" id="KW-1185">Reference proteome</keyword>
<proteinExistence type="inferred from homology"/>
<dbReference type="GO" id="GO:0004497">
    <property type="term" value="F:monooxygenase activity"/>
    <property type="evidence" value="ECO:0007669"/>
    <property type="project" value="UniProtKB-KW"/>
</dbReference>
<dbReference type="PANTHER" id="PTHR46300:SF7">
    <property type="entry name" value="P450, PUTATIVE (EUROFUNG)-RELATED"/>
    <property type="match status" value="1"/>
</dbReference>
<dbReference type="RefSeq" id="XP_007767577.1">
    <property type="nucleotide sequence ID" value="XM_007769387.1"/>
</dbReference>
<evidence type="ECO:0000256" key="1">
    <source>
        <dbReference type="ARBA" id="ARBA00001971"/>
    </source>
</evidence>
<feature type="binding site" description="axial binding residue" evidence="9">
    <location>
        <position position="439"/>
    </location>
    <ligand>
        <name>heme</name>
        <dbReference type="ChEBI" id="CHEBI:30413"/>
    </ligand>
    <ligandPart>
        <name>Fe</name>
        <dbReference type="ChEBI" id="CHEBI:18248"/>
    </ligandPart>
</feature>
<dbReference type="SUPFAM" id="SSF48264">
    <property type="entry name" value="Cytochrome P450"/>
    <property type="match status" value="1"/>
</dbReference>
<sequence>MHFVIAASAAVLGLVSASIFRVRHNLRRKGLPPGPDPLPLVGNLHQVDSTYPWLTFSKWKRAYGDLVYCQLFGRDVIVVNSEKVAQDLFEKRSRNYSDRMDMPNMMEPYGFTFDTALLNHDSLWRGHRRVFQQTLRPETIPAYRTMQLRCVASLLGNLESTPTSWWKHIRTFSAAIIMGAMYDHELPANPEDDITYRTMVECADVIFITSSAGMIALLEALPFLKYVPTWFPGGRWVNAVNFKRIVEEMIDTPFRILKKRITTGEARPCIVSEALAKFQDMGKVEDAERVIRDACGTGYIAGEDTTGSTLIVFILAMVLHPHVQKRAQEEIERVVGADRLPDFDDRPTLPYLEAVVRETMRWRPVVPLGIPHAATSDDVYEGQSIPAGAVVIPNIWNIALDPEIYPSPDTFDPERFLDANGQLTKDTCDFVFGFGRRICPGRHFARASVWIVIAQILGTFKIEKAKDASGKSIEPAPEWAAGVTSYPKSFPCNFVSMRK</sequence>
<dbReference type="AlphaFoldDB" id="A0A5M3MR75"/>
<keyword evidence="4 9" id="KW-0349">Heme</keyword>
<dbReference type="GO" id="GO:0005506">
    <property type="term" value="F:iron ion binding"/>
    <property type="evidence" value="ECO:0007669"/>
    <property type="project" value="InterPro"/>
</dbReference>
<organism evidence="11 12">
    <name type="scientific">Coniophora puteana (strain RWD-64-598)</name>
    <name type="common">Brown rot fungus</name>
    <dbReference type="NCBI Taxonomy" id="741705"/>
    <lineage>
        <taxon>Eukaryota</taxon>
        <taxon>Fungi</taxon>
        <taxon>Dikarya</taxon>
        <taxon>Basidiomycota</taxon>
        <taxon>Agaricomycotina</taxon>
        <taxon>Agaricomycetes</taxon>
        <taxon>Agaricomycetidae</taxon>
        <taxon>Boletales</taxon>
        <taxon>Coniophorineae</taxon>
        <taxon>Coniophoraceae</taxon>
        <taxon>Coniophora</taxon>
    </lineage>
</organism>
<evidence type="ECO:0000256" key="3">
    <source>
        <dbReference type="ARBA" id="ARBA00010617"/>
    </source>
</evidence>
<dbReference type="KEGG" id="cput:CONPUDRAFT_152600"/>
<evidence type="ECO:0000256" key="6">
    <source>
        <dbReference type="ARBA" id="ARBA00023002"/>
    </source>
</evidence>
<gene>
    <name evidence="11" type="ORF">CONPUDRAFT_152600</name>
</gene>
<keyword evidence="5 9" id="KW-0479">Metal-binding</keyword>
<dbReference type="GO" id="GO:0020037">
    <property type="term" value="F:heme binding"/>
    <property type="evidence" value="ECO:0007669"/>
    <property type="project" value="InterPro"/>
</dbReference>
<keyword evidence="6 10" id="KW-0560">Oxidoreductase</keyword>
<dbReference type="EMBL" id="JH711577">
    <property type="protein sequence ID" value="EIW81682.1"/>
    <property type="molecule type" value="Genomic_DNA"/>
</dbReference>
<dbReference type="InterPro" id="IPR036396">
    <property type="entry name" value="Cyt_P450_sf"/>
</dbReference>
<dbReference type="PRINTS" id="PR00463">
    <property type="entry name" value="EP450I"/>
</dbReference>
<evidence type="ECO:0000256" key="5">
    <source>
        <dbReference type="ARBA" id="ARBA00022723"/>
    </source>
</evidence>
<dbReference type="GeneID" id="19203022"/>
<dbReference type="InterPro" id="IPR017972">
    <property type="entry name" value="Cyt_P450_CS"/>
</dbReference>
<dbReference type="PANTHER" id="PTHR46300">
    <property type="entry name" value="P450, PUTATIVE (EUROFUNG)-RELATED-RELATED"/>
    <property type="match status" value="1"/>
</dbReference>
<dbReference type="PROSITE" id="PS00086">
    <property type="entry name" value="CYTOCHROME_P450"/>
    <property type="match status" value="1"/>
</dbReference>
<evidence type="ECO:0000256" key="10">
    <source>
        <dbReference type="RuleBase" id="RU000461"/>
    </source>
</evidence>
<dbReference type="Proteomes" id="UP000053558">
    <property type="component" value="Unassembled WGS sequence"/>
</dbReference>
<dbReference type="Gene3D" id="1.10.630.10">
    <property type="entry name" value="Cytochrome P450"/>
    <property type="match status" value="1"/>
</dbReference>